<dbReference type="AlphaFoldDB" id="A0A2H5F558"/>
<dbReference type="SUPFAM" id="SSF51294">
    <property type="entry name" value="Hedgehog/intein (Hint) domain"/>
    <property type="match status" value="1"/>
</dbReference>
<organism evidence="2 3">
    <name type="scientific">Paracoccus zhejiangensis</name>
    <dbReference type="NCBI Taxonomy" id="1077935"/>
    <lineage>
        <taxon>Bacteria</taxon>
        <taxon>Pseudomonadati</taxon>
        <taxon>Pseudomonadota</taxon>
        <taxon>Alphaproteobacteria</taxon>
        <taxon>Rhodobacterales</taxon>
        <taxon>Paracoccaceae</taxon>
        <taxon>Paracoccus</taxon>
    </lineage>
</organism>
<name>A0A2H5F558_9RHOB</name>
<gene>
    <name evidence="2" type="ORF">CX676_19430</name>
</gene>
<evidence type="ECO:0000313" key="2">
    <source>
        <dbReference type="EMBL" id="AUH66679.1"/>
    </source>
</evidence>
<protein>
    <submittedName>
        <fullName evidence="2">Hemolysin</fullName>
    </submittedName>
</protein>
<proteinExistence type="predicted"/>
<dbReference type="Pfam" id="PF13403">
    <property type="entry name" value="Hint_2"/>
    <property type="match status" value="1"/>
</dbReference>
<keyword evidence="2" id="KW-0614">Plasmid</keyword>
<dbReference type="EMBL" id="CP025431">
    <property type="protein sequence ID" value="AUH66679.1"/>
    <property type="molecule type" value="Genomic_DNA"/>
</dbReference>
<dbReference type="Gene3D" id="2.170.16.10">
    <property type="entry name" value="Hedgehog/Intein (Hint) domain"/>
    <property type="match status" value="1"/>
</dbReference>
<reference evidence="2 3" key="1">
    <citation type="journal article" date="2013" name="Antonie Van Leeuwenhoek">
        <title>Paracoccus zhejiangensis sp. nov., isolated from activated sludge in wastewater-treatment system.</title>
        <authorList>
            <person name="Wu Z.G."/>
            <person name="Zhang D.F."/>
            <person name="Liu Y.L."/>
            <person name="Wang F."/>
            <person name="Jiang X."/>
            <person name="Li C."/>
            <person name="Li S.P."/>
            <person name="Hong Q."/>
            <person name="Li W.J."/>
        </authorList>
    </citation>
    <scope>NUCLEOTIDE SEQUENCE [LARGE SCALE GENOMIC DNA]</scope>
    <source>
        <strain evidence="2 3">J6</strain>
        <plasmid evidence="3">Plasmid ppz01</plasmid>
    </source>
</reference>
<dbReference type="InterPro" id="IPR036844">
    <property type="entry name" value="Hint_dom_sf"/>
</dbReference>
<dbReference type="KEGG" id="pzh:CX676_19430"/>
<dbReference type="InterPro" id="IPR028992">
    <property type="entry name" value="Hedgehog/Intein_dom"/>
</dbReference>
<dbReference type="OrthoDB" id="6305173at2"/>
<dbReference type="Proteomes" id="UP000234530">
    <property type="component" value="Plasmid pPZ01"/>
</dbReference>
<geneLocation type="plasmid" evidence="3">
    <name>ppz01</name>
</geneLocation>
<evidence type="ECO:0000259" key="1">
    <source>
        <dbReference type="Pfam" id="PF13403"/>
    </source>
</evidence>
<sequence>MIYTTQELGANGPVTQVAAQVSNIGELPTPVCFVSGTLIETIQGLKPVEQLQTGDMVRTKDNGYKPILWIGSQTVALAGQPDERFLPVRISAGALGKGFPERDLYVSQQHRILVRSRIVRNVIGTDEALVPAKKLLDAEGIDLVTDCDEVTYIHILFDQHEIVYSNGAETESFYTGPCALETIGAEARAEVMALFPELADATYKAPTARIFPPGKLCNKLAMRHAKNKVALYSLQ</sequence>
<keyword evidence="3" id="KW-1185">Reference proteome</keyword>
<evidence type="ECO:0000313" key="3">
    <source>
        <dbReference type="Proteomes" id="UP000234530"/>
    </source>
</evidence>
<feature type="domain" description="Hedgehog/Intein (Hint)" evidence="1">
    <location>
        <begin position="31"/>
        <end position="176"/>
    </location>
</feature>
<accession>A0A2H5F558</accession>